<reference evidence="3" key="1">
    <citation type="submission" date="2019-03" db="EMBL/GenBank/DDBJ databases">
        <authorList>
            <person name="Bockoven R."/>
            <person name="Gutierrez J."/>
            <person name="Newkirk H."/>
            <person name="Liu M."/>
            <person name="Ramsey J."/>
            <person name="Cahill J."/>
        </authorList>
    </citation>
    <scope>NUCLEOTIDE SEQUENCE [LARGE SCALE GENOMIC DNA]</scope>
</reference>
<sequence length="102" mass="10556">MAGVGDFLSGLAGGMQTGMSIKKMRQESEAGKTADATATNSAQQSMSVVPQQPQQQETGAMGMPTSFQGYTAQQPAAQQQTQQAAQASKPWGFLSSLIGGDQ</sequence>
<proteinExistence type="predicted"/>
<evidence type="ECO:0000256" key="1">
    <source>
        <dbReference type="SAM" id="MobiDB-lite"/>
    </source>
</evidence>
<dbReference type="EMBL" id="MK618715">
    <property type="protein sequence ID" value="QBQ72228.1"/>
    <property type="molecule type" value="Genomic_DNA"/>
</dbReference>
<feature type="compositionally biased region" description="Low complexity" evidence="1">
    <location>
        <begin position="43"/>
        <end position="56"/>
    </location>
</feature>
<keyword evidence="3" id="KW-1185">Reference proteome</keyword>
<evidence type="ECO:0000313" key="2">
    <source>
        <dbReference type="EMBL" id="QBQ72228.1"/>
    </source>
</evidence>
<organism evidence="2 3">
    <name type="scientific">Serratia phage Parlo</name>
    <dbReference type="NCBI Taxonomy" id="2557554"/>
    <lineage>
        <taxon>Viruses</taxon>
        <taxon>Duplodnaviria</taxon>
        <taxon>Heunggongvirae</taxon>
        <taxon>Uroviricota</taxon>
        <taxon>Caudoviricetes</taxon>
        <taxon>Parlovirus</taxon>
        <taxon>Parlovirus parlo</taxon>
    </lineage>
</organism>
<dbReference type="Proteomes" id="UP000307326">
    <property type="component" value="Segment"/>
</dbReference>
<feature type="compositionally biased region" description="Low complexity" evidence="1">
    <location>
        <begin position="71"/>
        <end position="87"/>
    </location>
</feature>
<name>A0A482MG77_9CAUD</name>
<accession>A0A482MG77</accession>
<evidence type="ECO:0000313" key="3">
    <source>
        <dbReference type="Proteomes" id="UP000307326"/>
    </source>
</evidence>
<feature type="region of interest" description="Disordered" evidence="1">
    <location>
        <begin position="1"/>
        <end position="88"/>
    </location>
</feature>
<protein>
    <submittedName>
        <fullName evidence="2">Uncharacterized protein</fullName>
    </submittedName>
</protein>
<gene>
    <name evidence="2" type="ORF">CPT_Parlo_079</name>
</gene>